<name>D0LI84_HALO1</name>
<feature type="compositionally biased region" description="Basic and acidic residues" evidence="1">
    <location>
        <begin position="234"/>
        <end position="251"/>
    </location>
</feature>
<dbReference type="HOGENOM" id="CLU_575907_0_0_7"/>
<evidence type="ECO:0000256" key="1">
    <source>
        <dbReference type="SAM" id="MobiDB-lite"/>
    </source>
</evidence>
<evidence type="ECO:0000256" key="2">
    <source>
        <dbReference type="SAM" id="Phobius"/>
    </source>
</evidence>
<keyword evidence="2" id="KW-1133">Transmembrane helix</keyword>
<dbReference type="AlphaFoldDB" id="D0LI84"/>
<keyword evidence="2" id="KW-0812">Transmembrane</keyword>
<dbReference type="InterPro" id="IPR049806">
    <property type="entry name" value="MasK-like_C"/>
</dbReference>
<dbReference type="RefSeq" id="WP_012829062.1">
    <property type="nucleotide sequence ID" value="NC_013440.1"/>
</dbReference>
<feature type="compositionally biased region" description="Gly residues" evidence="1">
    <location>
        <begin position="300"/>
        <end position="335"/>
    </location>
</feature>
<dbReference type="Proteomes" id="UP000001880">
    <property type="component" value="Chromosome"/>
</dbReference>
<keyword evidence="4" id="KW-1185">Reference proteome</keyword>
<evidence type="ECO:0000313" key="3">
    <source>
        <dbReference type="EMBL" id="ACY16463.1"/>
    </source>
</evidence>
<dbReference type="NCBIfam" id="NF033768">
    <property type="entry name" value="myxo_SS_tail"/>
    <property type="match status" value="1"/>
</dbReference>
<keyword evidence="2" id="KW-0472">Membrane</keyword>
<organism evidence="3 4">
    <name type="scientific">Haliangium ochraceum (strain DSM 14365 / JCM 11303 / SMP-2)</name>
    <dbReference type="NCBI Taxonomy" id="502025"/>
    <lineage>
        <taxon>Bacteria</taxon>
        <taxon>Pseudomonadati</taxon>
        <taxon>Myxococcota</taxon>
        <taxon>Polyangia</taxon>
        <taxon>Haliangiales</taxon>
        <taxon>Kofleriaceae</taxon>
        <taxon>Haliangium</taxon>
    </lineage>
</organism>
<dbReference type="eggNOG" id="COG0810">
    <property type="taxonomic scope" value="Bacteria"/>
</dbReference>
<dbReference type="OrthoDB" id="5377858at2"/>
<evidence type="ECO:0000313" key="4">
    <source>
        <dbReference type="Proteomes" id="UP000001880"/>
    </source>
</evidence>
<accession>D0LI84</accession>
<gene>
    <name evidence="3" type="ordered locus">Hoch_3964</name>
</gene>
<protein>
    <submittedName>
        <fullName evidence="3">TonB family protein</fullName>
    </submittedName>
</protein>
<feature type="transmembrane region" description="Helical" evidence="2">
    <location>
        <begin position="157"/>
        <end position="179"/>
    </location>
</feature>
<feature type="compositionally biased region" description="Pro residues" evidence="1">
    <location>
        <begin position="202"/>
        <end position="213"/>
    </location>
</feature>
<dbReference type="KEGG" id="hoh:Hoch_3964"/>
<dbReference type="STRING" id="502025.Hoch_3964"/>
<feature type="region of interest" description="Disordered" evidence="1">
    <location>
        <begin position="198"/>
        <end position="340"/>
    </location>
</feature>
<sequence length="474" mass="49364">MSKDRKHSADASTGPQLRLTHLWRGEVMADWVVESGDEVVLGASKKATLPLTGLGLPDEFTLLRASEQGYVLTLHRGMGGRLRVGGRDLEVPALLSEGGAGGAGLAEGAAGGFHAVQVAPGDSGIVDLDDSGVHIITFQFVKEAKIPPPAFMRDATLMLPALAFALILNTVIVAMTFVLHEPGNRLLFPGPLESMTNYLIERPPPPPPPPPPGAEEAASEDGEQVNANSATQGDEGKAGGEGEKPRRRDPEPGEPPPEIATGLLSDANRQVLRRTTRNPAIDNRLKRSLARLKGLRNDGGDGSGSGTGIGFGPGRDGTGTTRGGKGGGPGGGGSAQGDFVSQGKIDVGATRSPKGTGGGGRGAREVAVVRTGGASGDFNGLSKAEIDRVIKTRSGLIRACYQRELNRSRNLSGKLVITFRIRSNGTVQSARVVGSKSTLRNSKVESCVTRQLTRLKFPAKGGGVVNYPFIFSQG</sequence>
<reference evidence="3 4" key="1">
    <citation type="journal article" date="2010" name="Stand. Genomic Sci.">
        <title>Complete genome sequence of Haliangium ochraceum type strain (SMP-2).</title>
        <authorList>
            <consortium name="US DOE Joint Genome Institute (JGI-PGF)"/>
            <person name="Ivanova N."/>
            <person name="Daum C."/>
            <person name="Lang E."/>
            <person name="Abt B."/>
            <person name="Kopitz M."/>
            <person name="Saunders E."/>
            <person name="Lapidus A."/>
            <person name="Lucas S."/>
            <person name="Glavina Del Rio T."/>
            <person name="Nolan M."/>
            <person name="Tice H."/>
            <person name="Copeland A."/>
            <person name="Cheng J.F."/>
            <person name="Chen F."/>
            <person name="Bruce D."/>
            <person name="Goodwin L."/>
            <person name="Pitluck S."/>
            <person name="Mavromatis K."/>
            <person name="Pati A."/>
            <person name="Mikhailova N."/>
            <person name="Chen A."/>
            <person name="Palaniappan K."/>
            <person name="Land M."/>
            <person name="Hauser L."/>
            <person name="Chang Y.J."/>
            <person name="Jeffries C.D."/>
            <person name="Detter J.C."/>
            <person name="Brettin T."/>
            <person name="Rohde M."/>
            <person name="Goker M."/>
            <person name="Bristow J."/>
            <person name="Markowitz V."/>
            <person name="Eisen J.A."/>
            <person name="Hugenholtz P."/>
            <person name="Kyrpides N.C."/>
            <person name="Klenk H.P."/>
        </authorList>
    </citation>
    <scope>NUCLEOTIDE SEQUENCE [LARGE SCALE GENOMIC DNA]</scope>
    <source>
        <strain evidence="4">DSM 14365 / CIP 107738 / JCM 11303 / AJ 13395 / SMP-2</strain>
    </source>
</reference>
<proteinExistence type="predicted"/>
<dbReference type="EMBL" id="CP001804">
    <property type="protein sequence ID" value="ACY16463.1"/>
    <property type="molecule type" value="Genomic_DNA"/>
</dbReference>